<sequence>MAGSRLRFGVLPTLLASAFGRTWQHPGFKRAWQQPGFKVQLSVHKDGACIAGGPGDREQRSLCSSGGGSDNRCVIIPTAATPQLSGCRLTKIKAAPPNFMQAHFTSHPCSNTAAVQPPAAAHSGSQPTAAAKPAAAGGSAPASSVQQRQHHPLQHPPPATTAAAAPYSEQQQLQQCRSAANRTSPCSGHIMAASTAAEAPAQPVAAAAARRSAADRPAAATGSRSQLPAEMQVDSISGAAPASATAEASQQEHGRTCQLLPGVVRHTEAAAGAATVHSGAPCGYEPHLSCSQRSVSAGTFLHGACGNAQSAEPTMSAQQQPQQQQRNTVTDVAEPCDADTTAPAAVVTTASTALAAAPAIGQAQPRQQQQPCLPSPASTPAAAPAAAPTAAPASAPAAAAAPAAARAPAPAAARAPVEAEPARLSAAAITAAAPPAGSAATVKVKEEHDEVQHNHHHHQQQQQQQQYRLPIHSPVGSTSSSSKLPLASLKQEPTGMHGTAAAAPAGTGASAAVTAFLDKLIRIQQRQQLKLQHLGAPAAAQTAAPTAPMSSTTAAAAAAGGGCGAFADVAEQLAGQPQLSASKPQPAAALCSLPCITAATAASPAHDTVNHTKAAAAAAASAGTETDAASKAYQTTFAGVTEVAGEVPAAVAPAPDEAAQAPAAGAAGAAPLEVPVPAPALPPMSAAAEEEALVSPDAGAGASAAAACAAAASKNDAAAHPAAAAAPSTAANPGALQDLCLAPFSGSVPAVLEQPVQLLDVTAAPDELVERLQAAAEPLLLGDKQLTSDQLAAFGIHYRLLQSWVMRQRGDKVCGVVDVLLRVLGA</sequence>
<organism evidence="3 4">
    <name type="scientific">Tetradesmus obliquus</name>
    <name type="common">Green alga</name>
    <name type="synonym">Acutodesmus obliquus</name>
    <dbReference type="NCBI Taxonomy" id="3088"/>
    <lineage>
        <taxon>Eukaryota</taxon>
        <taxon>Viridiplantae</taxon>
        <taxon>Chlorophyta</taxon>
        <taxon>core chlorophytes</taxon>
        <taxon>Chlorophyceae</taxon>
        <taxon>CS clade</taxon>
        <taxon>Sphaeropleales</taxon>
        <taxon>Scenedesmaceae</taxon>
        <taxon>Tetradesmus</taxon>
    </lineage>
</organism>
<dbReference type="AlphaFoldDB" id="A0A383W7B1"/>
<evidence type="ECO:0000256" key="1">
    <source>
        <dbReference type="SAM" id="MobiDB-lite"/>
    </source>
</evidence>
<feature type="region of interest" description="Disordered" evidence="1">
    <location>
        <begin position="311"/>
        <end position="332"/>
    </location>
</feature>
<feature type="region of interest" description="Disordered" evidence="1">
    <location>
        <begin position="430"/>
        <end position="467"/>
    </location>
</feature>
<keyword evidence="4" id="KW-1185">Reference proteome</keyword>
<feature type="signal peptide" evidence="2">
    <location>
        <begin position="1"/>
        <end position="24"/>
    </location>
</feature>
<feature type="compositionally biased region" description="Low complexity" evidence="1">
    <location>
        <begin position="430"/>
        <end position="441"/>
    </location>
</feature>
<evidence type="ECO:0000313" key="4">
    <source>
        <dbReference type="Proteomes" id="UP000256970"/>
    </source>
</evidence>
<feature type="region of interest" description="Disordered" evidence="1">
    <location>
        <begin position="358"/>
        <end position="389"/>
    </location>
</feature>
<feature type="compositionally biased region" description="Low complexity" evidence="1">
    <location>
        <begin position="124"/>
        <end position="144"/>
    </location>
</feature>
<keyword evidence="2" id="KW-0732">Signal</keyword>
<reference evidence="3 4" key="1">
    <citation type="submission" date="2016-10" db="EMBL/GenBank/DDBJ databases">
        <authorList>
            <person name="Cai Z."/>
        </authorList>
    </citation>
    <scope>NUCLEOTIDE SEQUENCE [LARGE SCALE GENOMIC DNA]</scope>
</reference>
<evidence type="ECO:0000313" key="3">
    <source>
        <dbReference type="EMBL" id="SZX73547.1"/>
    </source>
</evidence>
<feature type="compositionally biased region" description="Polar residues" evidence="1">
    <location>
        <begin position="168"/>
        <end position="186"/>
    </location>
</feature>
<protein>
    <submittedName>
        <fullName evidence="3">Uncharacterized protein</fullName>
    </submittedName>
</protein>
<dbReference type="EMBL" id="FNXT01001193">
    <property type="protein sequence ID" value="SZX73547.1"/>
    <property type="molecule type" value="Genomic_DNA"/>
</dbReference>
<gene>
    <name evidence="3" type="ORF">BQ4739_LOCUS13809</name>
</gene>
<feature type="region of interest" description="Disordered" evidence="1">
    <location>
        <begin position="207"/>
        <end position="229"/>
    </location>
</feature>
<proteinExistence type="predicted"/>
<feature type="compositionally biased region" description="Low complexity" evidence="1">
    <location>
        <begin position="207"/>
        <end position="220"/>
    </location>
</feature>
<accession>A0A383W7B1</accession>
<feature type="chain" id="PRO_5016565938" evidence="2">
    <location>
        <begin position="25"/>
        <end position="826"/>
    </location>
</feature>
<feature type="region of interest" description="Disordered" evidence="1">
    <location>
        <begin position="113"/>
        <end position="186"/>
    </location>
</feature>
<name>A0A383W7B1_TETOB</name>
<dbReference type="Proteomes" id="UP000256970">
    <property type="component" value="Unassembled WGS sequence"/>
</dbReference>
<evidence type="ECO:0000256" key="2">
    <source>
        <dbReference type="SAM" id="SignalP"/>
    </source>
</evidence>
<feature type="compositionally biased region" description="Basic and acidic residues" evidence="1">
    <location>
        <begin position="443"/>
        <end position="453"/>
    </location>
</feature>